<dbReference type="InterPro" id="IPR001670">
    <property type="entry name" value="ADH_Fe/GldA"/>
</dbReference>
<dbReference type="PROSITE" id="PS00913">
    <property type="entry name" value="ADH_IRON_1"/>
    <property type="match status" value="1"/>
</dbReference>
<dbReference type="Gene3D" id="1.20.1090.10">
    <property type="entry name" value="Dehydroquinate synthase-like - alpha domain"/>
    <property type="match status" value="1"/>
</dbReference>
<dbReference type="PANTHER" id="PTHR11496:SF102">
    <property type="entry name" value="ALCOHOL DEHYDROGENASE 4"/>
    <property type="match status" value="1"/>
</dbReference>
<reference evidence="6" key="1">
    <citation type="submission" date="2017-11" db="EMBL/GenBank/DDBJ databases">
        <title>Three new genomes from thermophilic consortium.</title>
        <authorList>
            <person name="Quaggio R."/>
            <person name="Amgarten D."/>
            <person name="Setubal J.C."/>
        </authorList>
    </citation>
    <scope>NUCLEOTIDE SEQUENCE</scope>
    <source>
        <strain evidence="6">ZCTH01-B2</strain>
    </source>
</reference>
<evidence type="ECO:0000256" key="1">
    <source>
        <dbReference type="ARBA" id="ARBA00007358"/>
    </source>
</evidence>
<dbReference type="SUPFAM" id="SSF56796">
    <property type="entry name" value="Dehydroquinate synthase-like"/>
    <property type="match status" value="1"/>
</dbReference>
<proteinExistence type="inferred from homology"/>
<dbReference type="InterPro" id="IPR056798">
    <property type="entry name" value="ADH_Fe_C"/>
</dbReference>
<dbReference type="FunFam" id="3.40.50.1970:FF:000003">
    <property type="entry name" value="Alcohol dehydrogenase, iron-containing"/>
    <property type="match status" value="1"/>
</dbReference>
<evidence type="ECO:0000313" key="7">
    <source>
        <dbReference type="Proteomes" id="UP000732377"/>
    </source>
</evidence>
<evidence type="ECO:0000313" key="6">
    <source>
        <dbReference type="EMBL" id="MBY6277697.1"/>
    </source>
</evidence>
<dbReference type="FunFam" id="1.20.1090.10:FF:000001">
    <property type="entry name" value="Aldehyde-alcohol dehydrogenase"/>
    <property type="match status" value="1"/>
</dbReference>
<organism evidence="6 7">
    <name type="scientific">Symbiobacterium thermophilum</name>
    <dbReference type="NCBI Taxonomy" id="2734"/>
    <lineage>
        <taxon>Bacteria</taxon>
        <taxon>Bacillati</taxon>
        <taxon>Bacillota</taxon>
        <taxon>Clostridia</taxon>
        <taxon>Eubacteriales</taxon>
        <taxon>Symbiobacteriaceae</taxon>
        <taxon>Symbiobacterium</taxon>
    </lineage>
</organism>
<protein>
    <submittedName>
        <fullName evidence="6">Alcohol dehydrogenase</fullName>
    </submittedName>
</protein>
<feature type="domain" description="Fe-containing alcohol dehydrogenase-like C-terminal" evidence="5">
    <location>
        <begin position="186"/>
        <end position="381"/>
    </location>
</feature>
<comment type="similarity">
    <text evidence="1">Belongs to the iron-containing alcohol dehydrogenase family.</text>
</comment>
<dbReference type="GO" id="GO:0004022">
    <property type="term" value="F:alcohol dehydrogenase (NAD+) activity"/>
    <property type="evidence" value="ECO:0007669"/>
    <property type="project" value="UniProtKB-ARBA"/>
</dbReference>
<name>A0A953I3H0_SYMTR</name>
<gene>
    <name evidence="6" type="ORF">CWE10_16125</name>
</gene>
<evidence type="ECO:0000259" key="5">
    <source>
        <dbReference type="Pfam" id="PF25137"/>
    </source>
</evidence>
<dbReference type="Pfam" id="PF25137">
    <property type="entry name" value="ADH_Fe_C"/>
    <property type="match status" value="1"/>
</dbReference>
<dbReference type="InterPro" id="IPR018211">
    <property type="entry name" value="ADH_Fe_CS"/>
</dbReference>
<keyword evidence="3" id="KW-0520">NAD</keyword>
<sequence>MYPFRTPPVIWAAPGAAAQLPDEARRLGATRALLVSDRGLLATSTPERLQRMLEGAGVRSAVYADVMAEPSAESLDPVVGQAKAHQADLVVAVGGGSAIDVAKATAVLAANGGTAYDYFGVDRAPRPGLPVIAMPTTAGTGAEATPNAIFTNTRTQVKEGIVSPYMMPAVAIVDPELTLTAPPGVTAATGMDALTHAVESFTSVKAAPTTDLFAAEAIRRIGRSIRTAVFRGGDLAARTDMALGSLYAGIAICNAGTGAVHAMAYPLGGQFRVPHGIANASLLPHVLPWNLQGSVEKFAQVARLLGEPVDGLSALAAAERAVAAIQRLCADLGIPSRLSAFGVREEHIPAMAAAAHATRRLMDNNPRNLTVEEVEAIYRPAL</sequence>
<dbReference type="Pfam" id="PF00465">
    <property type="entry name" value="Fe-ADH"/>
    <property type="match status" value="1"/>
</dbReference>
<feature type="domain" description="Alcohol dehydrogenase iron-type/glycerol dehydrogenase GldA" evidence="4">
    <location>
        <begin position="7"/>
        <end position="175"/>
    </location>
</feature>
<comment type="caution">
    <text evidence="6">The sequence shown here is derived from an EMBL/GenBank/DDBJ whole genome shotgun (WGS) entry which is preliminary data.</text>
</comment>
<evidence type="ECO:0000256" key="2">
    <source>
        <dbReference type="ARBA" id="ARBA00023002"/>
    </source>
</evidence>
<dbReference type="EMBL" id="PIUK01000225">
    <property type="protein sequence ID" value="MBY6277697.1"/>
    <property type="molecule type" value="Genomic_DNA"/>
</dbReference>
<dbReference type="AlphaFoldDB" id="A0A953I3H0"/>
<dbReference type="PANTHER" id="PTHR11496">
    <property type="entry name" value="ALCOHOL DEHYDROGENASE"/>
    <property type="match status" value="1"/>
</dbReference>
<dbReference type="Gene3D" id="3.40.50.1970">
    <property type="match status" value="1"/>
</dbReference>
<evidence type="ECO:0000256" key="3">
    <source>
        <dbReference type="ARBA" id="ARBA00023027"/>
    </source>
</evidence>
<dbReference type="InterPro" id="IPR039697">
    <property type="entry name" value="Alcohol_dehydrogenase_Fe"/>
</dbReference>
<dbReference type="CDD" id="cd08551">
    <property type="entry name" value="Fe-ADH"/>
    <property type="match status" value="1"/>
</dbReference>
<evidence type="ECO:0000259" key="4">
    <source>
        <dbReference type="Pfam" id="PF00465"/>
    </source>
</evidence>
<accession>A0A953I3H0</accession>
<dbReference type="GO" id="GO:0046872">
    <property type="term" value="F:metal ion binding"/>
    <property type="evidence" value="ECO:0007669"/>
    <property type="project" value="InterPro"/>
</dbReference>
<dbReference type="Proteomes" id="UP000732377">
    <property type="component" value="Unassembled WGS sequence"/>
</dbReference>
<dbReference type="PROSITE" id="PS00060">
    <property type="entry name" value="ADH_IRON_2"/>
    <property type="match status" value="1"/>
</dbReference>
<keyword evidence="2" id="KW-0560">Oxidoreductase</keyword>